<dbReference type="RefSeq" id="WP_012829518.1">
    <property type="nucleotide sequence ID" value="NC_013440.1"/>
</dbReference>
<organism evidence="3 4">
    <name type="scientific">Haliangium ochraceum (strain DSM 14365 / JCM 11303 / SMP-2)</name>
    <dbReference type="NCBI Taxonomy" id="502025"/>
    <lineage>
        <taxon>Bacteria</taxon>
        <taxon>Pseudomonadati</taxon>
        <taxon>Myxococcota</taxon>
        <taxon>Polyangia</taxon>
        <taxon>Haliangiales</taxon>
        <taxon>Kofleriaceae</taxon>
        <taxon>Haliangium</taxon>
    </lineage>
</organism>
<gene>
    <name evidence="3" type="ordered locus">Hoch_4426</name>
</gene>
<accession>D0LNL5</accession>
<reference evidence="3 4" key="1">
    <citation type="journal article" date="2010" name="Stand. Genomic Sci.">
        <title>Complete genome sequence of Haliangium ochraceum type strain (SMP-2).</title>
        <authorList>
            <consortium name="US DOE Joint Genome Institute (JGI-PGF)"/>
            <person name="Ivanova N."/>
            <person name="Daum C."/>
            <person name="Lang E."/>
            <person name="Abt B."/>
            <person name="Kopitz M."/>
            <person name="Saunders E."/>
            <person name="Lapidus A."/>
            <person name="Lucas S."/>
            <person name="Glavina Del Rio T."/>
            <person name="Nolan M."/>
            <person name="Tice H."/>
            <person name="Copeland A."/>
            <person name="Cheng J.F."/>
            <person name="Chen F."/>
            <person name="Bruce D."/>
            <person name="Goodwin L."/>
            <person name="Pitluck S."/>
            <person name="Mavromatis K."/>
            <person name="Pati A."/>
            <person name="Mikhailova N."/>
            <person name="Chen A."/>
            <person name="Palaniappan K."/>
            <person name="Land M."/>
            <person name="Hauser L."/>
            <person name="Chang Y.J."/>
            <person name="Jeffries C.D."/>
            <person name="Detter J.C."/>
            <person name="Brettin T."/>
            <person name="Rohde M."/>
            <person name="Goker M."/>
            <person name="Bristow J."/>
            <person name="Markowitz V."/>
            <person name="Eisen J.A."/>
            <person name="Hugenholtz P."/>
            <person name="Kyrpides N.C."/>
            <person name="Klenk H.P."/>
        </authorList>
    </citation>
    <scope>NUCLEOTIDE SEQUENCE [LARGE SCALE GENOMIC DNA]</scope>
    <source>
        <strain evidence="4">DSM 14365 / CIP 107738 / JCM 11303 / AJ 13395 / SMP-2</strain>
    </source>
</reference>
<name>D0LNL5_HALO1</name>
<evidence type="ECO:0000313" key="4">
    <source>
        <dbReference type="Proteomes" id="UP000001880"/>
    </source>
</evidence>
<dbReference type="Proteomes" id="UP000001880">
    <property type="component" value="Chromosome"/>
</dbReference>
<dbReference type="AlphaFoldDB" id="D0LNL5"/>
<protein>
    <submittedName>
        <fullName evidence="3">Ethanolamine utilization protein EutN/carboxysome structural protein Ccml</fullName>
    </submittedName>
</protein>
<dbReference type="OrthoDB" id="196195at2"/>
<comment type="subcellular location">
    <subcellularLocation>
        <location evidence="1">Bacterial microcompartment</location>
    </subcellularLocation>
</comment>
<dbReference type="KEGG" id="hoh:Hoch_4426"/>
<dbReference type="eggNOG" id="COG4576">
    <property type="taxonomic scope" value="Bacteria"/>
</dbReference>
<dbReference type="PROSITE" id="PS51932">
    <property type="entry name" value="BMV"/>
    <property type="match status" value="1"/>
</dbReference>
<dbReference type="Pfam" id="PF03319">
    <property type="entry name" value="EutN_CcmL"/>
    <property type="match status" value="1"/>
</dbReference>
<keyword evidence="4" id="KW-1185">Reference proteome</keyword>
<dbReference type="SUPFAM" id="SSF159133">
    <property type="entry name" value="EutN/CcmL-like"/>
    <property type="match status" value="1"/>
</dbReference>
<evidence type="ECO:0000256" key="1">
    <source>
        <dbReference type="ARBA" id="ARBA00024322"/>
    </source>
</evidence>
<proteinExistence type="predicted"/>
<dbReference type="CDD" id="cd01614">
    <property type="entry name" value="EutN_CcmL"/>
    <property type="match status" value="1"/>
</dbReference>
<keyword evidence="2" id="KW-1283">Bacterial microcompartment</keyword>
<dbReference type="Gene3D" id="2.40.50.220">
    <property type="entry name" value="EutN/Ccml"/>
    <property type="match status" value="1"/>
</dbReference>
<dbReference type="GO" id="GO:0031469">
    <property type="term" value="C:bacterial microcompartment"/>
    <property type="evidence" value="ECO:0007669"/>
    <property type="project" value="UniProtKB-SubCell"/>
</dbReference>
<dbReference type="HOGENOM" id="CLU_148498_2_1_7"/>
<evidence type="ECO:0000313" key="3">
    <source>
        <dbReference type="EMBL" id="ACY16920.1"/>
    </source>
</evidence>
<dbReference type="InterPro" id="IPR036677">
    <property type="entry name" value="EutN_CcmL_sf"/>
</dbReference>
<dbReference type="SMR" id="D0LNL5"/>
<dbReference type="EMBL" id="CP001804">
    <property type="protein sequence ID" value="ACY16920.1"/>
    <property type="molecule type" value="Genomic_DNA"/>
</dbReference>
<dbReference type="InterPro" id="IPR004992">
    <property type="entry name" value="EutN_CcmL"/>
</dbReference>
<dbReference type="STRING" id="502025.Hoch_4426"/>
<dbReference type="PANTHER" id="PTHR36539">
    <property type="entry name" value="ETHANOLAMINE UTILIZATION PROTEIN EUTN"/>
    <property type="match status" value="1"/>
</dbReference>
<sequence>MRLCRVLGSVVATVKHPVYNGLPLMIVQPLDDAGRDAGASFLAVDNVQSGPGDRVLVLTEGGGVRQILALGDQVPIRSLIVGVVDAVDGVAATGVDDAGGAADSAAAAKSVRADELPADASAAGRGE</sequence>
<evidence type="ECO:0000256" key="2">
    <source>
        <dbReference type="ARBA" id="ARBA00024446"/>
    </source>
</evidence>